<reference evidence="2 3" key="1">
    <citation type="journal article" date="2015" name="Nature">
        <title>rRNA introns, odd ribosomes, and small enigmatic genomes across a large radiation of phyla.</title>
        <authorList>
            <person name="Brown C.T."/>
            <person name="Hug L.A."/>
            <person name="Thomas B.C."/>
            <person name="Sharon I."/>
            <person name="Castelle C.J."/>
            <person name="Singh A."/>
            <person name="Wilkins M.J."/>
            <person name="Williams K.H."/>
            <person name="Banfield J.F."/>
        </authorList>
    </citation>
    <scope>NUCLEOTIDE SEQUENCE [LARGE SCALE GENOMIC DNA]</scope>
</reference>
<comment type="caution">
    <text evidence="2">The sequence shown here is derived from an EMBL/GenBank/DDBJ whole genome shotgun (WGS) entry which is preliminary data.</text>
</comment>
<name>A0A0F9YEV5_9BACT</name>
<evidence type="ECO:0000256" key="1">
    <source>
        <dbReference type="SAM" id="Phobius"/>
    </source>
</evidence>
<feature type="transmembrane region" description="Helical" evidence="1">
    <location>
        <begin position="55"/>
        <end position="73"/>
    </location>
</feature>
<organism evidence="2 3">
    <name type="scientific">Candidatus Nomurabacteria bacterium GW2011_GWF1_31_48</name>
    <dbReference type="NCBI Taxonomy" id="1618767"/>
    <lineage>
        <taxon>Bacteria</taxon>
        <taxon>Candidatus Nomuraibacteriota</taxon>
    </lineage>
</organism>
<accession>A0A0F9YEV5</accession>
<keyword evidence="1" id="KW-1133">Transmembrane helix</keyword>
<gene>
    <name evidence="2" type="ORF">UR19_C0003G0020</name>
</gene>
<keyword evidence="1" id="KW-0472">Membrane</keyword>
<dbReference type="PANTHER" id="PTHR37304:SF1">
    <property type="entry name" value="MEMBRANE PROTEIN"/>
    <property type="match status" value="1"/>
</dbReference>
<dbReference type="PANTHER" id="PTHR37304">
    <property type="entry name" value="MEMBRANE PROTEIN-RELATED"/>
    <property type="match status" value="1"/>
</dbReference>
<evidence type="ECO:0000313" key="3">
    <source>
        <dbReference type="Proteomes" id="UP000034934"/>
    </source>
</evidence>
<proteinExistence type="predicted"/>
<dbReference type="Pfam" id="PF04070">
    <property type="entry name" value="DUF378"/>
    <property type="match status" value="1"/>
</dbReference>
<protein>
    <recommendedName>
        <fullName evidence="4">DUF378 domain-containing protein</fullName>
    </recommendedName>
</protein>
<dbReference type="InterPro" id="IPR007211">
    <property type="entry name" value="DUF378"/>
</dbReference>
<evidence type="ECO:0000313" key="2">
    <source>
        <dbReference type="EMBL" id="KKP30184.1"/>
    </source>
</evidence>
<evidence type="ECO:0008006" key="4">
    <source>
        <dbReference type="Google" id="ProtNLM"/>
    </source>
</evidence>
<dbReference type="Proteomes" id="UP000034934">
    <property type="component" value="Unassembled WGS sequence"/>
</dbReference>
<feature type="transmembrane region" description="Helical" evidence="1">
    <location>
        <begin position="20"/>
        <end position="43"/>
    </location>
</feature>
<dbReference type="EMBL" id="LBOG01000003">
    <property type="protein sequence ID" value="KKP30184.1"/>
    <property type="molecule type" value="Genomic_DNA"/>
</dbReference>
<sequence>MYKDCCKKGVCTMSAIVKVLVLIGGINWGLVGLGMLLGATGGWNVVNIALGSMPILEAIIYTIVGVASIMIIFDCKCEKCVNGVCTPCSTTTTETVEVSKIDGNV</sequence>
<dbReference type="AlphaFoldDB" id="A0A0F9YEV5"/>
<keyword evidence="1" id="KW-0812">Transmembrane</keyword>